<evidence type="ECO:0000313" key="2">
    <source>
        <dbReference type="Proteomes" id="UP000298595"/>
    </source>
</evidence>
<dbReference type="InterPro" id="IPR008767">
    <property type="entry name" value="Phage_SPP1_head-tail_adaptor"/>
</dbReference>
<dbReference type="Proteomes" id="UP000298595">
    <property type="component" value="Plasmid p1"/>
</dbReference>
<gene>
    <name evidence="1" type="ORF">D3093_15080</name>
</gene>
<keyword evidence="1" id="KW-0614">Plasmid</keyword>
<organism evidence="1 2">
    <name type="scientific">Azospirillum argentinense</name>
    <dbReference type="NCBI Taxonomy" id="2970906"/>
    <lineage>
        <taxon>Bacteria</taxon>
        <taxon>Pseudomonadati</taxon>
        <taxon>Pseudomonadota</taxon>
        <taxon>Alphaproteobacteria</taxon>
        <taxon>Rhodospirillales</taxon>
        <taxon>Azospirillaceae</taxon>
        <taxon>Azospirillum</taxon>
    </lineage>
</organism>
<dbReference type="Gene3D" id="2.40.10.270">
    <property type="entry name" value="Bacteriophage SPP1 head-tail adaptor protein"/>
    <property type="match status" value="1"/>
</dbReference>
<protein>
    <submittedName>
        <fullName evidence="1">Head-tail adaptor protein</fullName>
    </submittedName>
</protein>
<reference evidence="1 2" key="1">
    <citation type="submission" date="2018-09" db="EMBL/GenBank/DDBJ databases">
        <title>Whole genome based analysis of evolution and adaptive divergence in Indian and Brazilian strains of Azospirillum brasilense.</title>
        <authorList>
            <person name="Singh C."/>
            <person name="Tripathi A.K."/>
        </authorList>
    </citation>
    <scope>NUCLEOTIDE SEQUENCE [LARGE SCALE GENOMIC DNA]</scope>
    <source>
        <strain evidence="1 2">MTCC4035</strain>
        <plasmid evidence="1 2">p1</plasmid>
    </source>
</reference>
<proteinExistence type="predicted"/>
<dbReference type="AlphaFoldDB" id="A0A4D8PD55"/>
<evidence type="ECO:0000313" key="1">
    <source>
        <dbReference type="EMBL" id="QCN96662.1"/>
    </source>
</evidence>
<dbReference type="Pfam" id="PF05521">
    <property type="entry name" value="Phage_HCP"/>
    <property type="match status" value="1"/>
</dbReference>
<sequence length="111" mass="12364">MSGRRTGYRTGAGELDQRVAIEREDRIGDGGGGATVAWVPVCTVWAKVWPVSGDERARAQQREASVLVRMRIRRRGDVAADMRARWNGQTFNIRFVADAAREPFLTLDCEG</sequence>
<dbReference type="KEGG" id="aare:D3093_15080"/>
<accession>A0A4D8PD55</accession>
<dbReference type="EMBL" id="CP032322">
    <property type="protein sequence ID" value="QCN96662.1"/>
    <property type="molecule type" value="Genomic_DNA"/>
</dbReference>
<geneLocation type="plasmid" evidence="1 2">
    <name>p1</name>
</geneLocation>
<dbReference type="NCBIfam" id="TIGR01563">
    <property type="entry name" value="gp16_SPP1"/>
    <property type="match status" value="1"/>
</dbReference>
<dbReference type="InterPro" id="IPR038666">
    <property type="entry name" value="SSP1_head-tail_sf"/>
</dbReference>
<dbReference type="RefSeq" id="WP_137116151.1">
    <property type="nucleotide sequence ID" value="NZ_CP032322.1"/>
</dbReference>
<name>A0A4D8PD55_9PROT</name>